<proteinExistence type="predicted"/>
<keyword evidence="2" id="KW-1185">Reference proteome</keyword>
<comment type="caution">
    <text evidence="1">The sequence shown here is derived from an EMBL/GenBank/DDBJ whole genome shotgun (WGS) entry which is preliminary data.</text>
</comment>
<evidence type="ECO:0000313" key="1">
    <source>
        <dbReference type="EMBL" id="KAI3806966.1"/>
    </source>
</evidence>
<sequence length="142" mass="15680">MDLQQQSKALDKLTDHVEDLQLDSTRVHESMALIAVSKEADLNAMRLSQPSTQSFFSPFPATTTTFRNAFSGAAISPNFNVSSQQPSMPFGGQNPSANVVPESIPSVQNMQNISHSNSNEYSSIWFKDEWRAGEIPEEAVIF</sequence>
<evidence type="ECO:0000313" key="2">
    <source>
        <dbReference type="Proteomes" id="UP001056120"/>
    </source>
</evidence>
<name>A0ACB9IHJ9_9ASTR</name>
<reference evidence="2" key="1">
    <citation type="journal article" date="2022" name="Mol. Ecol. Resour.">
        <title>The genomes of chicory, endive, great burdock and yacon provide insights into Asteraceae palaeo-polyploidization history and plant inulin production.</title>
        <authorList>
            <person name="Fan W."/>
            <person name="Wang S."/>
            <person name="Wang H."/>
            <person name="Wang A."/>
            <person name="Jiang F."/>
            <person name="Liu H."/>
            <person name="Zhao H."/>
            <person name="Xu D."/>
            <person name="Zhang Y."/>
        </authorList>
    </citation>
    <scope>NUCLEOTIDE SEQUENCE [LARGE SCALE GENOMIC DNA]</scope>
    <source>
        <strain evidence="2">cv. Yunnan</strain>
    </source>
</reference>
<protein>
    <submittedName>
        <fullName evidence="1">Uncharacterized protein</fullName>
    </submittedName>
</protein>
<reference evidence="1 2" key="2">
    <citation type="journal article" date="2022" name="Mol. Ecol. Resour.">
        <title>The genomes of chicory, endive, great burdock and yacon provide insights into Asteraceae paleo-polyploidization history and plant inulin production.</title>
        <authorList>
            <person name="Fan W."/>
            <person name="Wang S."/>
            <person name="Wang H."/>
            <person name="Wang A."/>
            <person name="Jiang F."/>
            <person name="Liu H."/>
            <person name="Zhao H."/>
            <person name="Xu D."/>
            <person name="Zhang Y."/>
        </authorList>
    </citation>
    <scope>NUCLEOTIDE SEQUENCE [LARGE SCALE GENOMIC DNA]</scope>
    <source>
        <strain evidence="2">cv. Yunnan</strain>
        <tissue evidence="1">Leaves</tissue>
    </source>
</reference>
<accession>A0ACB9IHJ9</accession>
<organism evidence="1 2">
    <name type="scientific">Smallanthus sonchifolius</name>
    <dbReference type="NCBI Taxonomy" id="185202"/>
    <lineage>
        <taxon>Eukaryota</taxon>
        <taxon>Viridiplantae</taxon>
        <taxon>Streptophyta</taxon>
        <taxon>Embryophyta</taxon>
        <taxon>Tracheophyta</taxon>
        <taxon>Spermatophyta</taxon>
        <taxon>Magnoliopsida</taxon>
        <taxon>eudicotyledons</taxon>
        <taxon>Gunneridae</taxon>
        <taxon>Pentapetalae</taxon>
        <taxon>asterids</taxon>
        <taxon>campanulids</taxon>
        <taxon>Asterales</taxon>
        <taxon>Asteraceae</taxon>
        <taxon>Asteroideae</taxon>
        <taxon>Heliantheae alliance</taxon>
        <taxon>Millerieae</taxon>
        <taxon>Smallanthus</taxon>
    </lineage>
</organism>
<gene>
    <name evidence="1" type="ORF">L1987_22886</name>
</gene>
<dbReference type="Proteomes" id="UP001056120">
    <property type="component" value="Linkage Group LG08"/>
</dbReference>
<dbReference type="EMBL" id="CM042025">
    <property type="protein sequence ID" value="KAI3806966.1"/>
    <property type="molecule type" value="Genomic_DNA"/>
</dbReference>